<dbReference type="AlphaFoldDB" id="A0A915KYH0"/>
<evidence type="ECO:0000256" key="1">
    <source>
        <dbReference type="SAM" id="MobiDB-lite"/>
    </source>
</evidence>
<sequence length="181" mass="20774">MNKIGKGEIRKYDQKIKMNSDIEGGVDRKNDRQTENQAMEHKAVIEIKDLAQFIAKLTRPLKIVREECHCRKKSGSITILENYKAEIEKEISEIQRQLRDIQSRKDFPGKAHSGLKNPEKNSHSTVSSEEEDISDFWKKKNSIFDAKISSAEGNNSESILPDFVNDAEKRLRNIDNDTKVS</sequence>
<name>A0A915KYH0_ROMCU</name>
<keyword evidence="2" id="KW-1185">Reference proteome</keyword>
<dbReference type="Proteomes" id="UP000887565">
    <property type="component" value="Unplaced"/>
</dbReference>
<organism evidence="2 3">
    <name type="scientific">Romanomermis culicivorax</name>
    <name type="common">Nematode worm</name>
    <dbReference type="NCBI Taxonomy" id="13658"/>
    <lineage>
        <taxon>Eukaryota</taxon>
        <taxon>Metazoa</taxon>
        <taxon>Ecdysozoa</taxon>
        <taxon>Nematoda</taxon>
        <taxon>Enoplea</taxon>
        <taxon>Dorylaimia</taxon>
        <taxon>Mermithida</taxon>
        <taxon>Mermithoidea</taxon>
        <taxon>Mermithidae</taxon>
        <taxon>Romanomermis</taxon>
    </lineage>
</organism>
<evidence type="ECO:0000313" key="2">
    <source>
        <dbReference type="Proteomes" id="UP000887565"/>
    </source>
</evidence>
<protein>
    <submittedName>
        <fullName evidence="3">Uncharacterized protein</fullName>
    </submittedName>
</protein>
<reference evidence="3" key="1">
    <citation type="submission" date="2022-11" db="UniProtKB">
        <authorList>
            <consortium name="WormBaseParasite"/>
        </authorList>
    </citation>
    <scope>IDENTIFICATION</scope>
</reference>
<proteinExistence type="predicted"/>
<accession>A0A915KYH0</accession>
<dbReference type="WBParaSite" id="nRc.2.0.1.t43235-RA">
    <property type="protein sequence ID" value="nRc.2.0.1.t43235-RA"/>
    <property type="gene ID" value="nRc.2.0.1.g43235"/>
</dbReference>
<feature type="compositionally biased region" description="Basic and acidic residues" evidence="1">
    <location>
        <begin position="99"/>
        <end position="109"/>
    </location>
</feature>
<evidence type="ECO:0000313" key="3">
    <source>
        <dbReference type="WBParaSite" id="nRc.2.0.1.t43235-RA"/>
    </source>
</evidence>
<feature type="region of interest" description="Disordered" evidence="1">
    <location>
        <begin position="99"/>
        <end position="131"/>
    </location>
</feature>